<comment type="caution">
    <text evidence="2">The sequence shown here is derived from an EMBL/GenBank/DDBJ whole genome shotgun (WGS) entry which is preliminary data.</text>
</comment>
<name>A0A251XNI0_CLAMM</name>
<evidence type="ECO:0000313" key="2">
    <source>
        <dbReference type="EMBL" id="OUE04986.1"/>
    </source>
</evidence>
<gene>
    <name evidence="2" type="ORF">CMMCAS07_08550</name>
</gene>
<dbReference type="SUPFAM" id="SSF52540">
    <property type="entry name" value="P-loop containing nucleoside triphosphate hydrolases"/>
    <property type="match status" value="1"/>
</dbReference>
<reference evidence="2 3" key="1">
    <citation type="submission" date="2016-08" db="EMBL/GenBank/DDBJ databases">
        <title>Genome sequence of Clavibacter michiganensis subsp. michiganensis strain CASJ007.</title>
        <authorList>
            <person name="Thapa S.P."/>
            <person name="Coaker G."/>
        </authorList>
    </citation>
    <scope>NUCLEOTIDE SEQUENCE [LARGE SCALE GENOMIC DNA]</scope>
    <source>
        <strain evidence="2">CASJ007</strain>
    </source>
</reference>
<dbReference type="AlphaFoldDB" id="A0A251XNI0"/>
<organism evidence="2 3">
    <name type="scientific">Clavibacter michiganensis subsp. michiganensis</name>
    <dbReference type="NCBI Taxonomy" id="33013"/>
    <lineage>
        <taxon>Bacteria</taxon>
        <taxon>Bacillati</taxon>
        <taxon>Actinomycetota</taxon>
        <taxon>Actinomycetes</taxon>
        <taxon>Micrococcales</taxon>
        <taxon>Microbacteriaceae</taxon>
        <taxon>Clavibacter</taxon>
    </lineage>
</organism>
<evidence type="ECO:0000256" key="1">
    <source>
        <dbReference type="SAM" id="MobiDB-lite"/>
    </source>
</evidence>
<proteinExistence type="predicted"/>
<dbReference type="InterPro" id="IPR027417">
    <property type="entry name" value="P-loop_NTPase"/>
</dbReference>
<evidence type="ECO:0000313" key="3">
    <source>
        <dbReference type="Proteomes" id="UP000195062"/>
    </source>
</evidence>
<keyword evidence="3" id="KW-1185">Reference proteome</keyword>
<dbReference type="EMBL" id="MDHH01000001">
    <property type="protein sequence ID" value="OUE04986.1"/>
    <property type="molecule type" value="Genomic_DNA"/>
</dbReference>
<feature type="compositionally biased region" description="Basic and acidic residues" evidence="1">
    <location>
        <begin position="625"/>
        <end position="634"/>
    </location>
</feature>
<accession>A0A251XNI0</accession>
<dbReference type="Proteomes" id="UP000195062">
    <property type="component" value="Unassembled WGS sequence"/>
</dbReference>
<sequence>MFIYREELRALLDAIRSGMSAHLVAQPGMGTTTILCRLVANLESEGFVVLNVKGHACSAHGAYLALHEAGFEAYGARGPRSLGALIDAVAEELLHDVRRAVVIDRVEALDAGSLEVLQAAAERTHTPMVISRSSEFLALRRAGVNLTYRQGVRVHLRPLDFVGTARLVQERLRHQPSSDIVSRVFARSVGVPGLAMAVIDGAVATNRISLVADRWVMSAPDLWSPAVEGWLESRMAALSVEQIEALQHVALAHLGPNQDPCSHVPAELLRELEGLGLLWVSAQDGRILYSIDPPALVSYFHIHASGIVRSALAAEAAAAVVGDGIAHSDRVARAVRTFRRETERRAEQCRQRWETNRIVATALPYLMSMLATASNDREARRVFAHTPSASARSAEEAFDFAFLRSTWRSHFGPARPLPDDEFDDFLAHYPDWGDALALMAALIDGDPSAVASRFDPGAPRYAGELPGADVALSAFAFAELVVGNFPEATRALAAVPASPLLIVRRHTGFIRGLAQFGVDALPEALASSREGLDAALSNVDHDAILLNTYVGMLALVGLGRWDEALKLIDQAIAFGRQPPSMPPLPRSPVLRFVHQRRVRREAPRGAAPRRGRLVLGRRSAPSMDAARRERDHPHDHPRRPPRRDRPPPGPRPGSRGARGAVRRCRHAEDRPSDLAGCGDGRPPRGGLRTLRPWPTR</sequence>
<feature type="region of interest" description="Disordered" evidence="1">
    <location>
        <begin position="576"/>
        <end position="696"/>
    </location>
</feature>
<protein>
    <submittedName>
        <fullName evidence="2">Uncharacterized protein</fullName>
    </submittedName>
</protein>
<feature type="compositionally biased region" description="Low complexity" evidence="1">
    <location>
        <begin position="684"/>
        <end position="696"/>
    </location>
</feature>